<organism evidence="5 6">
    <name type="scientific">Salmo trutta</name>
    <name type="common">Brown trout</name>
    <dbReference type="NCBI Taxonomy" id="8032"/>
    <lineage>
        <taxon>Eukaryota</taxon>
        <taxon>Metazoa</taxon>
        <taxon>Chordata</taxon>
        <taxon>Craniata</taxon>
        <taxon>Vertebrata</taxon>
        <taxon>Euteleostomi</taxon>
        <taxon>Actinopterygii</taxon>
        <taxon>Neopterygii</taxon>
        <taxon>Teleostei</taxon>
        <taxon>Protacanthopterygii</taxon>
        <taxon>Salmoniformes</taxon>
        <taxon>Salmonidae</taxon>
        <taxon>Salmoninae</taxon>
        <taxon>Salmo</taxon>
    </lineage>
</organism>
<dbReference type="GO" id="GO:0012506">
    <property type="term" value="C:vesicle membrane"/>
    <property type="evidence" value="ECO:0007669"/>
    <property type="project" value="TreeGrafter"/>
</dbReference>
<evidence type="ECO:0000313" key="6">
    <source>
        <dbReference type="Proteomes" id="UP000472277"/>
    </source>
</evidence>
<dbReference type="GO" id="GO:0005886">
    <property type="term" value="C:plasma membrane"/>
    <property type="evidence" value="ECO:0007669"/>
    <property type="project" value="TreeGrafter"/>
</dbReference>
<dbReference type="GO" id="GO:0005634">
    <property type="term" value="C:nucleus"/>
    <property type="evidence" value="ECO:0007669"/>
    <property type="project" value="TreeGrafter"/>
</dbReference>
<keyword evidence="6" id="KW-1185">Reference proteome</keyword>
<dbReference type="GO" id="GO:0005737">
    <property type="term" value="C:cytoplasm"/>
    <property type="evidence" value="ECO:0007669"/>
    <property type="project" value="TreeGrafter"/>
</dbReference>
<dbReference type="Gene3D" id="1.10.220.10">
    <property type="entry name" value="Annexin"/>
    <property type="match status" value="4"/>
</dbReference>
<name>A0A674CI20_SALTR</name>
<comment type="similarity">
    <text evidence="1">Belongs to the annexin family.</text>
</comment>
<reference evidence="5" key="2">
    <citation type="submission" date="2025-09" db="UniProtKB">
        <authorList>
            <consortium name="Ensembl"/>
        </authorList>
    </citation>
    <scope>IDENTIFICATION</scope>
</reference>
<evidence type="ECO:0000256" key="1">
    <source>
        <dbReference type="ARBA" id="ARBA00007831"/>
    </source>
</evidence>
<accession>A0A674CI20</accession>
<evidence type="ECO:0000256" key="4">
    <source>
        <dbReference type="SAM" id="MobiDB-lite"/>
    </source>
</evidence>
<proteinExistence type="inferred from homology"/>
<dbReference type="InterPro" id="IPR037104">
    <property type="entry name" value="Annexin_sf"/>
</dbReference>
<dbReference type="SUPFAM" id="SSF47874">
    <property type="entry name" value="Annexin"/>
    <property type="match status" value="1"/>
</dbReference>
<evidence type="ECO:0008006" key="7">
    <source>
        <dbReference type="Google" id="ProtNLM"/>
    </source>
</evidence>
<dbReference type="AlphaFoldDB" id="A0A674CI20"/>
<dbReference type="PROSITE" id="PS51897">
    <property type="entry name" value="ANNEXIN_2"/>
    <property type="match status" value="1"/>
</dbReference>
<dbReference type="GeneTree" id="ENSGT00940000155221"/>
<dbReference type="PRINTS" id="PR00196">
    <property type="entry name" value="ANNEXIN"/>
</dbReference>
<evidence type="ECO:0000256" key="3">
    <source>
        <dbReference type="ARBA" id="ARBA00023216"/>
    </source>
</evidence>
<evidence type="ECO:0000256" key="2">
    <source>
        <dbReference type="ARBA" id="ARBA00022737"/>
    </source>
</evidence>
<protein>
    <recommendedName>
        <fullName evidence="7">Annexin</fullName>
    </recommendedName>
</protein>
<dbReference type="PANTHER" id="PTHR10502:SF237">
    <property type="entry name" value="ANNEXIN"/>
    <property type="match status" value="1"/>
</dbReference>
<dbReference type="Proteomes" id="UP000472277">
    <property type="component" value="Chromosome 12"/>
</dbReference>
<feature type="region of interest" description="Disordered" evidence="4">
    <location>
        <begin position="1"/>
        <end position="20"/>
    </location>
</feature>
<sequence>MSGKTLANWSAHADQRPGNPSGSAAFRFCCVFIINIASTGVDEDVTTTVLVKRSNGQKQQIKIVYEQSSGHMSHNIALTDDLNSALKDVVLDILVEILASRSNEEIRQIKRTFMDKYQKDLDKVIKCETSGNFTPAILALLKADRSEDSDVDIDLAKNGARALFEAGENTKGTDVAVFIDIPAAGFPQLAKAFQKYSDFSDVALPKALDLELKIEDCLIDIGEIISTIMIDTLYSISVIYIQLICMIGYGTCDETLIRVLLSRSEVDLKKVIEEFETMYKRTLQQHTLGYYEKIQLLLCGPL</sequence>
<keyword evidence="3" id="KW-0041">Annexin</keyword>
<dbReference type="GO" id="GO:0005544">
    <property type="term" value="F:calcium-dependent phospholipid binding"/>
    <property type="evidence" value="ECO:0007669"/>
    <property type="project" value="InterPro"/>
</dbReference>
<dbReference type="InterPro" id="IPR018502">
    <property type="entry name" value="Annexin_repeat"/>
</dbReference>
<dbReference type="GO" id="GO:0005509">
    <property type="term" value="F:calcium ion binding"/>
    <property type="evidence" value="ECO:0007669"/>
    <property type="project" value="InterPro"/>
</dbReference>
<dbReference type="SMART" id="SM00335">
    <property type="entry name" value="ANX"/>
    <property type="match status" value="3"/>
</dbReference>
<dbReference type="Ensembl" id="ENSSTUT00000088575.1">
    <property type="protein sequence ID" value="ENSSTUP00000083277.1"/>
    <property type="gene ID" value="ENSSTUG00000036558.1"/>
</dbReference>
<keyword evidence="2" id="KW-0677">Repeat</keyword>
<reference evidence="5" key="1">
    <citation type="submission" date="2025-08" db="UniProtKB">
        <authorList>
            <consortium name="Ensembl"/>
        </authorList>
    </citation>
    <scope>IDENTIFICATION</scope>
</reference>
<dbReference type="GO" id="GO:0001786">
    <property type="term" value="F:phosphatidylserine binding"/>
    <property type="evidence" value="ECO:0007669"/>
    <property type="project" value="TreeGrafter"/>
</dbReference>
<dbReference type="PANTHER" id="PTHR10502">
    <property type="entry name" value="ANNEXIN"/>
    <property type="match status" value="1"/>
</dbReference>
<dbReference type="GO" id="GO:0007165">
    <property type="term" value="P:signal transduction"/>
    <property type="evidence" value="ECO:0007669"/>
    <property type="project" value="TreeGrafter"/>
</dbReference>
<dbReference type="InterPro" id="IPR001464">
    <property type="entry name" value="Annexin"/>
</dbReference>
<dbReference type="GO" id="GO:0071385">
    <property type="term" value="P:cellular response to glucocorticoid stimulus"/>
    <property type="evidence" value="ECO:0007669"/>
    <property type="project" value="TreeGrafter"/>
</dbReference>
<dbReference type="Pfam" id="PF00191">
    <property type="entry name" value="Annexin"/>
    <property type="match status" value="2"/>
</dbReference>
<evidence type="ECO:0000313" key="5">
    <source>
        <dbReference type="Ensembl" id="ENSSTUP00000083277.1"/>
    </source>
</evidence>
<dbReference type="GO" id="GO:0006909">
    <property type="term" value="P:phagocytosis"/>
    <property type="evidence" value="ECO:0007669"/>
    <property type="project" value="TreeGrafter"/>
</dbReference>